<name>A0A553JUJ8_SHEHA</name>
<dbReference type="AlphaFoldDB" id="A0A553JUJ8"/>
<dbReference type="RefSeq" id="WP_143562572.1">
    <property type="nucleotide sequence ID" value="NZ_BMPL01000001.1"/>
</dbReference>
<dbReference type="InterPro" id="IPR037455">
    <property type="entry name" value="LucA/IucC-like"/>
</dbReference>
<dbReference type="Pfam" id="PF13523">
    <property type="entry name" value="Acetyltransf_8"/>
    <property type="match status" value="1"/>
</dbReference>
<dbReference type="GO" id="GO:0016881">
    <property type="term" value="F:acid-amino acid ligase activity"/>
    <property type="evidence" value="ECO:0007669"/>
    <property type="project" value="UniProtKB-ARBA"/>
</dbReference>
<dbReference type="InterPro" id="IPR007310">
    <property type="entry name" value="Aerobactin_biosyn_IucA/IucC_N"/>
</dbReference>
<evidence type="ECO:0000313" key="4">
    <source>
        <dbReference type="EMBL" id="TRY16127.1"/>
    </source>
</evidence>
<proteinExistence type="inferred from homology"/>
<dbReference type="InterPro" id="IPR022770">
    <property type="entry name" value="IucA/IucC-like_C"/>
</dbReference>
<dbReference type="Gene3D" id="3.40.630.30">
    <property type="match status" value="1"/>
</dbReference>
<comment type="similarity">
    <text evidence="2">Belongs to the IucA/IucC family.</text>
</comment>
<organism evidence="4 5">
    <name type="scientific">Shewanella hanedai</name>
    <name type="common">Alteromonas hanedai</name>
    <dbReference type="NCBI Taxonomy" id="25"/>
    <lineage>
        <taxon>Bacteria</taxon>
        <taxon>Pseudomonadati</taxon>
        <taxon>Pseudomonadota</taxon>
        <taxon>Gammaproteobacteria</taxon>
        <taxon>Alteromonadales</taxon>
        <taxon>Shewanellaceae</taxon>
        <taxon>Shewanella</taxon>
    </lineage>
</organism>
<evidence type="ECO:0000259" key="3">
    <source>
        <dbReference type="SMART" id="SM01006"/>
    </source>
</evidence>
<comment type="pathway">
    <text evidence="1">Siderophore biosynthesis.</text>
</comment>
<dbReference type="GO" id="GO:0019290">
    <property type="term" value="P:siderophore biosynthetic process"/>
    <property type="evidence" value="ECO:0007669"/>
    <property type="project" value="InterPro"/>
</dbReference>
<dbReference type="InterPro" id="IPR019432">
    <property type="entry name" value="Acyltransferase_MbtK/IucB-like"/>
</dbReference>
<dbReference type="SUPFAM" id="SSF55729">
    <property type="entry name" value="Acyl-CoA N-acyltransferases (Nat)"/>
    <property type="match status" value="1"/>
</dbReference>
<evidence type="ECO:0000256" key="2">
    <source>
        <dbReference type="ARBA" id="ARBA00007832"/>
    </source>
</evidence>
<evidence type="ECO:0000256" key="1">
    <source>
        <dbReference type="ARBA" id="ARBA00004924"/>
    </source>
</evidence>
<dbReference type="EMBL" id="VKGK01000001">
    <property type="protein sequence ID" value="TRY16127.1"/>
    <property type="molecule type" value="Genomic_DNA"/>
</dbReference>
<dbReference type="Pfam" id="PF04183">
    <property type="entry name" value="IucA_IucC"/>
    <property type="match status" value="1"/>
</dbReference>
<keyword evidence="5" id="KW-1185">Reference proteome</keyword>
<reference evidence="5" key="1">
    <citation type="submission" date="2019-07" db="EMBL/GenBank/DDBJ databases">
        <title>Shewanella sp. YLB-08 draft genomic sequence.</title>
        <authorList>
            <person name="Yu L."/>
        </authorList>
    </citation>
    <scope>NUCLEOTIDE SEQUENCE [LARGE SCALE GENOMIC DNA]</scope>
    <source>
        <strain evidence="5">JCM 20706</strain>
    </source>
</reference>
<feature type="domain" description="Acyltransferase MbtK/IucB-like conserved" evidence="3">
    <location>
        <begin position="737"/>
        <end position="784"/>
    </location>
</feature>
<dbReference type="GO" id="GO:0016746">
    <property type="term" value="F:acyltransferase activity"/>
    <property type="evidence" value="ECO:0007669"/>
    <property type="project" value="InterPro"/>
</dbReference>
<dbReference type="Pfam" id="PF06276">
    <property type="entry name" value="FhuF"/>
    <property type="match status" value="1"/>
</dbReference>
<dbReference type="SMART" id="SM01006">
    <property type="entry name" value="AlcB"/>
    <property type="match status" value="1"/>
</dbReference>
<dbReference type="Gene3D" id="1.10.510.40">
    <property type="match status" value="1"/>
</dbReference>
<comment type="caution">
    <text evidence="4">The sequence shown here is derived from an EMBL/GenBank/DDBJ whole genome shotgun (WGS) entry which is preliminary data.</text>
</comment>
<protein>
    <submittedName>
        <fullName evidence="4">GNAT family N-acetyltransferase</fullName>
    </submittedName>
</protein>
<evidence type="ECO:0000313" key="5">
    <source>
        <dbReference type="Proteomes" id="UP000318126"/>
    </source>
</evidence>
<dbReference type="Proteomes" id="UP000318126">
    <property type="component" value="Unassembled WGS sequence"/>
</dbReference>
<accession>A0A553JUJ8</accession>
<dbReference type="PANTHER" id="PTHR34384">
    <property type="entry name" value="L-2,3-DIAMINOPROPANOATE--CITRATE LIGASE"/>
    <property type="match status" value="1"/>
</dbReference>
<dbReference type="InterPro" id="IPR016181">
    <property type="entry name" value="Acyl_CoA_acyltransferase"/>
</dbReference>
<keyword evidence="4" id="KW-0808">Transferase</keyword>
<sequence>MLNNEQSEHVDLAAQCFFNGLLKEFHGWQQDTNHEFVSINLPECGVELQLSYAHFSHCGPHRFIFPIRYIEGSHRGSLSFERALTLILHEPSIVGDLSEETRDLFKNRVILSAANTANAISTRFDDLNHLYKDKLNFIEAEQALLVGHNMHPAPKSRSEFSGADICYAPESGESFGLHWFAVHQTAWQGEVYGSDVQKSIAAITEDLKLDFGILPADFQLMPMHPWQVAVLKERDDIAHLFASELILDLGIHGEGWRATTSLRAIYHPDCRFMIKYSLSVKLTNSVRHLSLKEVRRGMLLEQILDADKGLELLQRYPKLTIMREPGFAALQTLEGEAIEESLFAFRVNSFWKQPERESLVLATLTQADPLGGNSALANMVLGRAEERGESTSRVAQQWFQGYLEQVLEPLVTARSDYGVIFLAHQQNIVVDIEDSLPVGLFYRDCQGTGFTCAAQECFAEQLGDVAPENFMPHQFVDPFISYYLIFNSSFSVISSMASAGLVKESVLLTQLRLFMGHLQQKGYKDPGFVDYLLNSDSLIFKGNFFVYLSNINENSIEDPSEIYQEIPNPLYLRPDGKRLVKRLPDSSLMGFTEGNSISIETAECSLDVYLTEHDGLRILLPASPNYNQSRLSYLQMLSLLEHSIFCGVAKGVSLSLSHWDQLCYDKPARWMCVDDNALFIGISQFEQNPDLWLLTANQSLPETLIEEEVTHPLRPRHPQGVFYRRYSYEFGQELSLRLVDPQADLALFHQWMNQPRVAEFWELDKPKEELLAYLQKGVALKHQFPVIAMLNGNAFGYFEYYWAKEDRLGPYYDADNYDRGIHLLIGNENYLGSQYWKVWGHYLIQYSFLADSRTKHLVGEPRIDNKNVIKLWQYFDFEKVKEFHFPHKHAALVVGKRERFFEQMTRHYQDN</sequence>
<dbReference type="OrthoDB" id="495728at2"/>
<dbReference type="PANTHER" id="PTHR34384:SF5">
    <property type="entry name" value="L-2,3-DIAMINOPROPANOATE--CITRATE LIGASE"/>
    <property type="match status" value="1"/>
</dbReference>
<gene>
    <name evidence="4" type="ORF">FN961_00390</name>
</gene>